<feature type="region of interest" description="Disordered" evidence="1">
    <location>
        <begin position="1044"/>
        <end position="1114"/>
    </location>
</feature>
<dbReference type="Proteomes" id="UP000193067">
    <property type="component" value="Unassembled WGS sequence"/>
</dbReference>
<dbReference type="Pfam" id="PF20414">
    <property type="entry name" value="DUF6698"/>
    <property type="match status" value="1"/>
</dbReference>
<feature type="region of interest" description="Disordered" evidence="1">
    <location>
        <begin position="236"/>
        <end position="265"/>
    </location>
</feature>
<keyword evidence="3" id="KW-1185">Reference proteome</keyword>
<dbReference type="AlphaFoldDB" id="A0A1Y2IBW0"/>
<evidence type="ECO:0000313" key="2">
    <source>
        <dbReference type="EMBL" id="OSC97910.1"/>
    </source>
</evidence>
<feature type="region of interest" description="Disordered" evidence="1">
    <location>
        <begin position="386"/>
        <end position="407"/>
    </location>
</feature>
<organism evidence="2 3">
    <name type="scientific">Trametes coccinea (strain BRFM310)</name>
    <name type="common">Pycnoporus coccineus</name>
    <dbReference type="NCBI Taxonomy" id="1353009"/>
    <lineage>
        <taxon>Eukaryota</taxon>
        <taxon>Fungi</taxon>
        <taxon>Dikarya</taxon>
        <taxon>Basidiomycota</taxon>
        <taxon>Agaricomycotina</taxon>
        <taxon>Agaricomycetes</taxon>
        <taxon>Polyporales</taxon>
        <taxon>Polyporaceae</taxon>
        <taxon>Trametes</taxon>
    </lineage>
</organism>
<feature type="region of interest" description="Disordered" evidence="1">
    <location>
        <begin position="749"/>
        <end position="797"/>
    </location>
</feature>
<feature type="compositionally biased region" description="Polar residues" evidence="1">
    <location>
        <begin position="389"/>
        <end position="407"/>
    </location>
</feature>
<dbReference type="InterPro" id="IPR046521">
    <property type="entry name" value="DUF6698"/>
</dbReference>
<dbReference type="EMBL" id="KZ084144">
    <property type="protein sequence ID" value="OSC97910.1"/>
    <property type="molecule type" value="Genomic_DNA"/>
</dbReference>
<feature type="compositionally biased region" description="Basic and acidic residues" evidence="1">
    <location>
        <begin position="1083"/>
        <end position="1093"/>
    </location>
</feature>
<name>A0A1Y2IBW0_TRAC3</name>
<feature type="compositionally biased region" description="Acidic residues" evidence="1">
    <location>
        <begin position="758"/>
        <end position="781"/>
    </location>
</feature>
<proteinExistence type="predicted"/>
<dbReference type="OrthoDB" id="2758671at2759"/>
<accession>A0A1Y2IBW0</accession>
<evidence type="ECO:0000313" key="3">
    <source>
        <dbReference type="Proteomes" id="UP000193067"/>
    </source>
</evidence>
<sequence length="1114" mass="120695">MWTTSAGMGTTRVLKKFRKSNPKMQVLIPDVVPPTQLSADLQKCLEGIEDGILDGHIRSGDGSRKKYTEQYPLVLSLADVFVSNAHDLHDCTTYGASKKPRKQEAYQWLKVYQYQCTSSRIRSTPSTFEYESTLEMVARNDHALSRGREDPEAQSSVTRRAGTTLLPLVSAELEGELAIGVAGQGEVRHHRPAKRTHTKPRNLYRLMRPWEGIVAVVQYVKRTSASTCLAMVVTGSPDAPPSSCNSTPVLKDDLEGGKAGDGAPPDKPAFQCCSIKFGWAVKPIDIPTHGKHEVHSGYRLLAFATLHEAQLSVVLSPTTVQLWETACPELPRSTESRRLVVVQSQCSLPRTVIIRQSIMRRVGAPVRAGQMDHEVIDIDAELREEDTLASRQTSAGPPSAIPTSGPSMTASAAAELAEAFREAQLIMRAQEGTIRDLLAERGVGANGRANAATDGLAELSLPPNELKNMTKKLLDTARSYSIQIRPWVPLDIMSHTPSPSIDPFDPLQRYPNVNDPAAAADALRGAQIAELYGFVPKEVEPHITNAWVQRVTAPGNDWVEQFHKAVSLRKGHSLNNAKANRAAIFSHITTINANLFSAEAGLDAIRADTECKYLAGKPSQTWPPILYPEGKVGDKKYIFRNHAIWKAIRPMLYGRTALAKGHKPRGNTQGLRLQIRSVSFGMIAWGATVVRFFLSGDESLKPTGETSGITYMADFDAWVRRLILYQDSPSVQALIERMEHFLLRDLPSDVDAPIIDPTQEDDDDDDDDWDRLDDPESDGDDATPAPGENAEDEEELEYLDSAPASCRANGTLFTYSAHEVCARPGTPGGMPIRVSAPGQSTVSAIAHDDNAARLTPDAHRDMAFPQVNQLRSGLSPQAAVNSGAPISIADGLPSTGHVDAARNSSGTPDSIVLPPFLHPSAQIFRSATGTSSGYEAAGHILYDSARALANNASIAPANNSLHLTGTWSAGPDACIDPLHTHTAREEMAVVEGMDALRVSGTQAARPSVNATPDVLPGRPESLPPLALAGMSNDTLQVDMDDAASVERRGRGRSRNNAGARRAVGNRRRGNSRDVPSVAVTDNTHNETLDDVHAITRNGRPARVTRAGAARSRQT</sequence>
<evidence type="ECO:0000256" key="1">
    <source>
        <dbReference type="SAM" id="MobiDB-lite"/>
    </source>
</evidence>
<protein>
    <submittedName>
        <fullName evidence="2">Uncharacterized protein</fullName>
    </submittedName>
</protein>
<dbReference type="STRING" id="1353009.A0A1Y2IBW0"/>
<gene>
    <name evidence="2" type="ORF">PYCCODRAFT_1525084</name>
</gene>
<reference evidence="2 3" key="1">
    <citation type="journal article" date="2015" name="Biotechnol. Biofuels">
        <title>Enhanced degradation of softwood versus hardwood by the white-rot fungus Pycnoporus coccineus.</title>
        <authorList>
            <person name="Couturier M."/>
            <person name="Navarro D."/>
            <person name="Chevret D."/>
            <person name="Henrissat B."/>
            <person name="Piumi F."/>
            <person name="Ruiz-Duenas F.J."/>
            <person name="Martinez A.T."/>
            <person name="Grigoriev I.V."/>
            <person name="Riley R."/>
            <person name="Lipzen A."/>
            <person name="Berrin J.G."/>
            <person name="Master E.R."/>
            <person name="Rosso M.N."/>
        </authorList>
    </citation>
    <scope>NUCLEOTIDE SEQUENCE [LARGE SCALE GENOMIC DNA]</scope>
    <source>
        <strain evidence="2 3">BRFM310</strain>
    </source>
</reference>